<name>A0A161QWB7_9FUSO</name>
<evidence type="ECO:0000313" key="1">
    <source>
        <dbReference type="EMBL" id="KYL05262.1"/>
    </source>
</evidence>
<reference evidence="1 2" key="1">
    <citation type="submission" date="2016-03" db="EMBL/GenBank/DDBJ databases">
        <title>Comparative genomics of human isolates of Fusobacterium necrophorum.</title>
        <authorList>
            <person name="Jensen A."/>
            <person name="Bank S."/>
            <person name="Andersen P.S."/>
            <person name="Kristensen L.H."/>
            <person name="Prag J."/>
        </authorList>
    </citation>
    <scope>NUCLEOTIDE SEQUENCE [LARGE SCALE GENOMIC DNA]</scope>
    <source>
        <strain evidence="1 2">LS_1264</strain>
    </source>
</reference>
<proteinExistence type="predicted"/>
<accession>A0A161QWB7</accession>
<sequence>MNYMIISKDLYLCKNKLNENLSLIITVDELSFEFSLKNKTIFFYKASSFEYEKKSLEECYNIFFYKINMFEFISLFQQHYRKIKEEYYPEFSTFYNEIPKDTILKTLYKLHDFLLKDY</sequence>
<gene>
    <name evidence="1" type="ORF">A2J07_00575</name>
</gene>
<organism evidence="1 2">
    <name type="scientific">Fusobacterium necrophorum subsp. funduliforme</name>
    <dbReference type="NCBI Taxonomy" id="143387"/>
    <lineage>
        <taxon>Bacteria</taxon>
        <taxon>Fusobacteriati</taxon>
        <taxon>Fusobacteriota</taxon>
        <taxon>Fusobacteriia</taxon>
        <taxon>Fusobacteriales</taxon>
        <taxon>Fusobacteriaceae</taxon>
        <taxon>Fusobacterium</taxon>
    </lineage>
</organism>
<dbReference type="Proteomes" id="UP000075816">
    <property type="component" value="Unassembled WGS sequence"/>
</dbReference>
<dbReference type="EMBL" id="LVEA01000001">
    <property type="protein sequence ID" value="KYL05262.1"/>
    <property type="molecule type" value="Genomic_DNA"/>
</dbReference>
<evidence type="ECO:0000313" key="2">
    <source>
        <dbReference type="Proteomes" id="UP000075816"/>
    </source>
</evidence>
<comment type="caution">
    <text evidence="1">The sequence shown here is derived from an EMBL/GenBank/DDBJ whole genome shotgun (WGS) entry which is preliminary data.</text>
</comment>
<dbReference type="RefSeq" id="WP_062680772.1">
    <property type="nucleotide sequence ID" value="NZ_CAXOUF010000029.1"/>
</dbReference>
<dbReference type="AlphaFoldDB" id="A0A161QWB7"/>
<protein>
    <submittedName>
        <fullName evidence="1">Uncharacterized protein</fullName>
    </submittedName>
</protein>